<gene>
    <name evidence="2" type="ORF">cyc_05684</name>
</gene>
<feature type="compositionally biased region" description="Polar residues" evidence="1">
    <location>
        <begin position="21"/>
        <end position="31"/>
    </location>
</feature>
<dbReference type="InParanoid" id="A0A1D3DA94"/>
<feature type="region of interest" description="Disordered" evidence="1">
    <location>
        <begin position="1"/>
        <end position="85"/>
    </location>
</feature>
<keyword evidence="3" id="KW-1185">Reference proteome</keyword>
<protein>
    <submittedName>
        <fullName evidence="2">Uncharacterized protein</fullName>
    </submittedName>
</protein>
<accession>A0A1D3DA94</accession>
<name>A0A1D3DA94_9EIME</name>
<feature type="region of interest" description="Disordered" evidence="1">
    <location>
        <begin position="101"/>
        <end position="138"/>
    </location>
</feature>
<feature type="compositionally biased region" description="Low complexity" evidence="1">
    <location>
        <begin position="114"/>
        <end position="126"/>
    </location>
</feature>
<reference evidence="2 3" key="1">
    <citation type="journal article" date="2016" name="BMC Genomics">
        <title>Comparative genomics reveals Cyclospora cayetanensis possesses coccidia-like metabolism and invasion components but unique surface antigens.</title>
        <authorList>
            <person name="Liu S."/>
            <person name="Wang L."/>
            <person name="Zheng H."/>
            <person name="Xu Z."/>
            <person name="Roellig D.M."/>
            <person name="Li N."/>
            <person name="Frace M.A."/>
            <person name="Tang K."/>
            <person name="Arrowood M.J."/>
            <person name="Moss D.M."/>
            <person name="Zhang L."/>
            <person name="Feng Y."/>
            <person name="Xiao L."/>
        </authorList>
    </citation>
    <scope>NUCLEOTIDE SEQUENCE [LARGE SCALE GENOMIC DNA]</scope>
    <source>
        <strain evidence="2 3">CHN_HEN01</strain>
    </source>
</reference>
<organism evidence="2 3">
    <name type="scientific">Cyclospora cayetanensis</name>
    <dbReference type="NCBI Taxonomy" id="88456"/>
    <lineage>
        <taxon>Eukaryota</taxon>
        <taxon>Sar</taxon>
        <taxon>Alveolata</taxon>
        <taxon>Apicomplexa</taxon>
        <taxon>Conoidasida</taxon>
        <taxon>Coccidia</taxon>
        <taxon>Eucoccidiorida</taxon>
        <taxon>Eimeriorina</taxon>
        <taxon>Eimeriidae</taxon>
        <taxon>Cyclospora</taxon>
    </lineage>
</organism>
<feature type="compositionally biased region" description="Polar residues" evidence="1">
    <location>
        <begin position="654"/>
        <end position="664"/>
    </location>
</feature>
<evidence type="ECO:0000256" key="1">
    <source>
        <dbReference type="SAM" id="MobiDB-lite"/>
    </source>
</evidence>
<sequence>MGEGKQSEDEQLPVVSAAPVATTSPDNTASIVSAVPARAKEAPKAQSIVELKSESSNRAVSEAAEATEVRTPKPHAGAALGGGADATADGAARQAIGLAATKSATQHAKQEVPESTASAEASTRSSGPGPAKQECFHPQQSVEAAVSAAFDAADQDWKEAAFEDKAADVELSLSKKRLTLRGVSLQPQELTLVTGAPLQLLHCSIGLIQLRLRTCGESAYREFGGPSTCIGKKHLYQHPLSTCKAEGGPPSAKALISSWIDRNIEWASLELSNFHLRLECVIPPYDSRITSRSSALALGVVLQELHLRTIPPELSMQDPTELPGGERQQQQQFDDNTKAWAAAPPCTTKNMSQGCSSSATQAGMCSRFDIKGLAMKNPGIDIFTKCSGSNGGGGGTHIGMACTDNGNSGVELLAASSAVASQVRPGTISTAYSASVECGCVEATFCPAAAHGLRWLAVSFEEHRKAVETAEAVLSLVRPFVPSCTVRGNSGIWWRFAIRAVRRLLRSSRSNSRRNDTASLEGPFSVEETLKMRLIAEKSATYRLLRLLQLQGKASQQQEEQLLKVLDQRRSLRQSQRQVEEQESSPLDTNSFADLDDFYDACSQPATARFDKGVSGGLPSSLAEDPAATLLLEDAKKILQAKGTRETEEERQAPSLTSPTSGDGRSSALETELPQRTEGTAAALARASEALTAMDDQKSGCNESVESAQGYNEEEDASFEECLDPETSRMLSMTKEEQEYAPNVASGTAAPVAATPVFVQPQQQRSAYTLSVSVMLRYAAVACCMDKKRGLEAEVELPQQEQLRRLQEPAVPHPAEQRLHSGILLCSVSLLSVSGIVGTEGIEGSALVGHLGFSHRPEGLQPEQQLVYKDPRAGAEPLLRVCISRSPDYREREGSSINSIISCTGTQLYTGEGSKIETGSVKELVENSESNSNILSLTVRRVICFLSPDALKDASALGKAFGTASAAAASAAAEASQKCTLLHLRGSTCQGEQDRIDPEGGVCGLTEPKRRMNLHQRLLILSPKRQQQLRDTATLRYSVSVEAPTLIAPASDGRAICSARYTKGKLSNSSSATGRVASPGLKFADSIVEEQYYHTFKESLVGLHAARAGVRPTSGTVPSDGAAVHTERVRHISLRTFHGVLLRDSHILIHPNHQQLKGELESLQPVDHWGFIYTNDDLSKLTERKENLNTSSDCRAESGYQHQLPEALLGHQGPRADSGFDCSATDYTKLPSAWNVSGKTQPVLFPSELVATIEIEHSEVCHPAELWLPLRLPVRSEDRHLHLPATVLPNASAGSKCSQVKETADEQCDQWSQDCADRKRCFHTSREDYRQNTGQLP</sequence>
<dbReference type="VEuPathDB" id="ToxoDB:LOC34621999"/>
<feature type="compositionally biased region" description="Polar residues" evidence="1">
    <location>
        <begin position="699"/>
        <end position="710"/>
    </location>
</feature>
<proteinExistence type="predicted"/>
<dbReference type="EMBL" id="JROU02000096">
    <property type="protein sequence ID" value="OEH80372.1"/>
    <property type="molecule type" value="Genomic_DNA"/>
</dbReference>
<evidence type="ECO:0000313" key="3">
    <source>
        <dbReference type="Proteomes" id="UP000095192"/>
    </source>
</evidence>
<comment type="caution">
    <text evidence="2">The sequence shown here is derived from an EMBL/GenBank/DDBJ whole genome shotgun (WGS) entry which is preliminary data.</text>
</comment>
<feature type="region of interest" description="Disordered" evidence="1">
    <location>
        <begin position="692"/>
        <end position="719"/>
    </location>
</feature>
<dbReference type="VEuPathDB" id="ToxoDB:cyc_05684"/>
<evidence type="ECO:0000313" key="2">
    <source>
        <dbReference type="EMBL" id="OEH80372.1"/>
    </source>
</evidence>
<feature type="compositionally biased region" description="Basic and acidic residues" evidence="1">
    <location>
        <begin position="641"/>
        <end position="652"/>
    </location>
</feature>
<feature type="region of interest" description="Disordered" evidence="1">
    <location>
        <begin position="312"/>
        <end position="334"/>
    </location>
</feature>
<dbReference type="Proteomes" id="UP000095192">
    <property type="component" value="Unassembled WGS sequence"/>
</dbReference>
<feature type="region of interest" description="Disordered" evidence="1">
    <location>
        <begin position="641"/>
        <end position="678"/>
    </location>
</feature>